<evidence type="ECO:0000313" key="8">
    <source>
        <dbReference type="EMBL" id="EFF75922.1"/>
    </source>
</evidence>
<keyword evidence="4" id="KW-0411">Iron-sulfur</keyword>
<dbReference type="NCBIfam" id="NF009560">
    <property type="entry name" value="PRK13017.1"/>
    <property type="match status" value="1"/>
</dbReference>
<dbReference type="Gene3D" id="3.50.30.80">
    <property type="entry name" value="IlvD/EDD C-terminal domain-like"/>
    <property type="match status" value="1"/>
</dbReference>
<dbReference type="SUPFAM" id="SSF52016">
    <property type="entry name" value="LeuD/IlvD-like"/>
    <property type="match status" value="1"/>
</dbReference>
<dbReference type="NCBIfam" id="NF004784">
    <property type="entry name" value="PRK06131.1"/>
    <property type="match status" value="1"/>
</dbReference>
<keyword evidence="5 8" id="KW-0456">Lyase</keyword>
<evidence type="ECO:0000313" key="9">
    <source>
        <dbReference type="Proteomes" id="UP000004510"/>
    </source>
</evidence>
<dbReference type="Pfam" id="PF24877">
    <property type="entry name" value="ILV_EDD_C"/>
    <property type="match status" value="1"/>
</dbReference>
<dbReference type="InterPro" id="IPR037237">
    <property type="entry name" value="IlvD/EDD_N"/>
</dbReference>
<dbReference type="Pfam" id="PF00920">
    <property type="entry name" value="ILVD_EDD_N"/>
    <property type="match status" value="1"/>
</dbReference>
<dbReference type="InterPro" id="IPR056740">
    <property type="entry name" value="ILV_EDD_C"/>
</dbReference>
<feature type="domain" description="Dihydroxy-acid/6-phosphogluconate dehydratase N-terminal" evidence="6">
    <location>
        <begin position="67"/>
        <end position="379"/>
    </location>
</feature>
<comment type="caution">
    <text evidence="8">The sequence shown here is derived from an EMBL/GenBank/DDBJ whole genome shotgun (WGS) entry which is preliminary data.</text>
</comment>
<sequence>MRFRRRATDAFVTDAHAKQSEFTMSQIPRKLRSQKWFDDPSHADMTAIYVERYLNYGLTRQELQSGRPIIGIAQTGSDLAPCNRHHLALAERIKAGIRDAGGIPMEFPVHPLAEQGRRPTAALDRNLAYLGLVEILHGYPLDGVVLTTGCDKTTPACLMAAATVDLPAIVLSGGPMLDGWHDGQRVGSGTVIWHARNLMAAGKLDYEGFMTLATASSPSVGHCNTMGTALSMNSLAEALGMSLPTCASIPAPYRERAQMAYATGMRICDMVREDLRPSKILTREAFENAIVVASALGASSNCPPHLIAMARHAGIDLSLDDWQRLGEDVPLLVNCVPAGEHLGEGFHRAGGVPAVMHELLVAGRLHADCPTVSGRSIGDIAAASKTRDTDVIRPCDAPLKHRAGFIVLSGNFFDSAIIKMSVVGEAFRRTYLSEPGSENAFEARAIVFEGPEDYHAHIEDPSLNIDEHCILVIRGAGTVGYPGSAEVVNMAPPSHLIKRGVDSLPCLGDGRQSGTSASPSILNMSPEAAVGGGLALLRTGDKIRVDLNQRSVTALVDDAEMERRKQEPPYQAPASQTPWQEIYRQMVGQLSTGGCLEPATLYLKVIETRGDPRHSH</sequence>
<comment type="similarity">
    <text evidence="1">Belongs to the IlvD/Edd family.</text>
</comment>
<evidence type="ECO:0000259" key="6">
    <source>
        <dbReference type="Pfam" id="PF00920"/>
    </source>
</evidence>
<dbReference type="SUPFAM" id="SSF143975">
    <property type="entry name" value="IlvD/EDD N-terminal domain-like"/>
    <property type="match status" value="1"/>
</dbReference>
<evidence type="ECO:0000256" key="2">
    <source>
        <dbReference type="ARBA" id="ARBA00022723"/>
    </source>
</evidence>
<dbReference type="EC" id="4.2.1.9" evidence="8"/>
<keyword evidence="2" id="KW-0479">Metal-binding</keyword>
<dbReference type="Proteomes" id="UP000004510">
    <property type="component" value="Unassembled WGS sequence"/>
</dbReference>
<dbReference type="PROSITE" id="PS00886">
    <property type="entry name" value="ILVD_EDD_1"/>
    <property type="match status" value="1"/>
</dbReference>
<accession>D4XB81</accession>
<dbReference type="GO" id="GO:0046872">
    <property type="term" value="F:metal ion binding"/>
    <property type="evidence" value="ECO:0007669"/>
    <property type="project" value="UniProtKB-KW"/>
</dbReference>
<evidence type="ECO:0000256" key="3">
    <source>
        <dbReference type="ARBA" id="ARBA00023004"/>
    </source>
</evidence>
<evidence type="ECO:0000256" key="4">
    <source>
        <dbReference type="ARBA" id="ARBA00023014"/>
    </source>
</evidence>
<evidence type="ECO:0000259" key="7">
    <source>
        <dbReference type="Pfam" id="PF24877"/>
    </source>
</evidence>
<feature type="domain" description="Dihydroxy-acid/6-phosphogluconate dehydratase C-terminal" evidence="7">
    <location>
        <begin position="390"/>
        <end position="593"/>
    </location>
</feature>
<dbReference type="PANTHER" id="PTHR43183:SF1">
    <property type="entry name" value="HYPOTHETICAL DIHYDROXY-ACID DEHYDRATASE (EUROFUNG)-RELATED"/>
    <property type="match status" value="1"/>
</dbReference>
<dbReference type="InterPro" id="IPR000581">
    <property type="entry name" value="ILV_EDD_N"/>
</dbReference>
<organism evidence="8 9">
    <name type="scientific">Achromobacter piechaudii ATCC 43553</name>
    <dbReference type="NCBI Taxonomy" id="742159"/>
    <lineage>
        <taxon>Bacteria</taxon>
        <taxon>Pseudomonadati</taxon>
        <taxon>Pseudomonadota</taxon>
        <taxon>Betaproteobacteria</taxon>
        <taxon>Burkholderiales</taxon>
        <taxon>Alcaligenaceae</taxon>
        <taxon>Achromobacter</taxon>
    </lineage>
</organism>
<protein>
    <submittedName>
        <fullName evidence="8">Putative dihydroxy-acid dehydratase</fullName>
        <ecNumber evidence="8">4.2.1.9</ecNumber>
    </submittedName>
</protein>
<reference evidence="9" key="1">
    <citation type="submission" date="2010-03" db="EMBL/GenBank/DDBJ databases">
        <title>Complete sequence of Mobiluncus curtisii ATCC 43063.</title>
        <authorList>
            <person name="Muzny D."/>
            <person name="Qin X."/>
            <person name="Deng J."/>
            <person name="Jiang H."/>
            <person name="Liu Y."/>
            <person name="Qu J."/>
            <person name="Song X.-Z."/>
            <person name="Zhang L."/>
            <person name="Thornton R."/>
            <person name="Coyle M."/>
            <person name="Francisco L."/>
            <person name="Jackson L."/>
            <person name="Javaid M."/>
            <person name="Korchina V."/>
            <person name="Kovar C."/>
            <person name="Mata R."/>
            <person name="Mathew T."/>
            <person name="Ngo R."/>
            <person name="Nguyen L."/>
            <person name="Nguyen N."/>
            <person name="Okwuonu G."/>
            <person name="Ongeri F."/>
            <person name="Pham C."/>
            <person name="Simmons D."/>
            <person name="Wilczek-Boney K."/>
            <person name="Hale W."/>
            <person name="Jakkamsetti A."/>
            <person name="Pham P."/>
            <person name="Ruth R."/>
            <person name="San Lucas F."/>
            <person name="Warren J."/>
            <person name="Zhang J."/>
            <person name="Zhao Z."/>
            <person name="Zhou C."/>
            <person name="Zhu D."/>
            <person name="Lee S."/>
            <person name="Bess C."/>
            <person name="Blankenburg K."/>
            <person name="Forbes L."/>
            <person name="Fu Q."/>
            <person name="Gubbala S."/>
            <person name="Hirani K."/>
            <person name="Jayaseelan J.C."/>
            <person name="Lara F."/>
            <person name="Munidasa M."/>
            <person name="Palculict T."/>
            <person name="Patil S."/>
            <person name="Pu L.-L."/>
            <person name="Saada N."/>
            <person name="Tang L."/>
            <person name="Weissenberger G."/>
            <person name="Zhu Y."/>
            <person name="Hemphill L."/>
            <person name="Shang Y."/>
            <person name="Youmans B."/>
            <person name="Ayvaz T."/>
            <person name="Ross M."/>
            <person name="Santibanez J."/>
            <person name="Aqrawi P."/>
            <person name="Gross S."/>
            <person name="Joshi V."/>
            <person name="Fowler G."/>
            <person name="Nazareth L."/>
            <person name="Reid J."/>
            <person name="Worley K."/>
            <person name="Petrosino J."/>
            <person name="Highlander S."/>
            <person name="Gibbs R."/>
            <person name="Gibbs R."/>
        </authorList>
    </citation>
    <scope>NUCLEOTIDE SEQUENCE [LARGE SCALE GENOMIC DNA]</scope>
    <source>
        <strain evidence="9">ATCC 43553</strain>
    </source>
</reference>
<dbReference type="InterPro" id="IPR042096">
    <property type="entry name" value="Dihydro-acid_dehy_C"/>
</dbReference>
<dbReference type="EMBL" id="ADMS01000059">
    <property type="protein sequence ID" value="EFF75922.1"/>
    <property type="molecule type" value="Genomic_DNA"/>
</dbReference>
<dbReference type="HOGENOM" id="CLU_014271_3_1_4"/>
<gene>
    <name evidence="8" type="primary">ilvD3</name>
    <name evidence="8" type="ORF">HMPREF0004_2648</name>
</gene>
<evidence type="ECO:0000256" key="5">
    <source>
        <dbReference type="ARBA" id="ARBA00023239"/>
    </source>
</evidence>
<dbReference type="GO" id="GO:0004160">
    <property type="term" value="F:dihydroxy-acid dehydratase activity"/>
    <property type="evidence" value="ECO:0007669"/>
    <property type="project" value="UniProtKB-EC"/>
</dbReference>
<dbReference type="eggNOG" id="COG0129">
    <property type="taxonomic scope" value="Bacteria"/>
</dbReference>
<name>D4XB81_9BURK</name>
<dbReference type="InterPro" id="IPR052352">
    <property type="entry name" value="Sugar_Degrad_Dehydratases"/>
</dbReference>
<dbReference type="InterPro" id="IPR020558">
    <property type="entry name" value="DiOHA_6PGluconate_deHydtase_CS"/>
</dbReference>
<dbReference type="GO" id="GO:0051536">
    <property type="term" value="F:iron-sulfur cluster binding"/>
    <property type="evidence" value="ECO:0007669"/>
    <property type="project" value="UniProtKB-KW"/>
</dbReference>
<dbReference type="PANTHER" id="PTHR43183">
    <property type="entry name" value="HYPOTHETICAL DIHYDROXYACID DEHYDRATASE (EUROFUNG)-RELATED"/>
    <property type="match status" value="1"/>
</dbReference>
<keyword evidence="3" id="KW-0408">Iron</keyword>
<evidence type="ECO:0000256" key="1">
    <source>
        <dbReference type="ARBA" id="ARBA00006486"/>
    </source>
</evidence>
<proteinExistence type="inferred from homology"/>
<dbReference type="AlphaFoldDB" id="D4XB81"/>
<dbReference type="PATRIC" id="fig|742159.3.peg.3585"/>